<dbReference type="Gene3D" id="3.40.50.2300">
    <property type="match status" value="1"/>
</dbReference>
<dbReference type="Pfam" id="PF00072">
    <property type="entry name" value="Response_reg"/>
    <property type="match status" value="1"/>
</dbReference>
<accession>A0A371Q066</accession>
<dbReference type="InterPro" id="IPR011006">
    <property type="entry name" value="CheY-like_superfamily"/>
</dbReference>
<dbReference type="SUPFAM" id="SSF52172">
    <property type="entry name" value="CheY-like"/>
    <property type="match status" value="1"/>
</dbReference>
<evidence type="ECO:0000256" key="2">
    <source>
        <dbReference type="SAM" id="MobiDB-lite"/>
    </source>
</evidence>
<feature type="modified residue" description="4-aspartylphosphate" evidence="1">
    <location>
        <position position="86"/>
    </location>
</feature>
<dbReference type="OrthoDB" id="88903at2"/>
<evidence type="ECO:0000313" key="4">
    <source>
        <dbReference type="EMBL" id="REK87981.1"/>
    </source>
</evidence>
<feature type="region of interest" description="Disordered" evidence="2">
    <location>
        <begin position="1"/>
        <end position="27"/>
    </location>
</feature>
<dbReference type="PROSITE" id="PS50110">
    <property type="entry name" value="RESPONSE_REGULATORY"/>
    <property type="match status" value="1"/>
</dbReference>
<name>A0A371Q066_STRIH</name>
<evidence type="ECO:0000259" key="3">
    <source>
        <dbReference type="PROSITE" id="PS50110"/>
    </source>
</evidence>
<gene>
    <name evidence="4" type="ORF">DY245_23810</name>
</gene>
<dbReference type="EMBL" id="QUAC01000191">
    <property type="protein sequence ID" value="REK87981.1"/>
    <property type="molecule type" value="Genomic_DNA"/>
</dbReference>
<keyword evidence="1" id="KW-0597">Phosphoprotein</keyword>
<protein>
    <submittedName>
        <fullName evidence="4">Response regulator</fullName>
    </submittedName>
</protein>
<sequence>MPQGAYPPQSGYPVPQGAYPAPSGYPPQSGYPAPAFDVLWVDDQPERKGVVREVLEGLGVQVNHVPKSAAAVQALRNRTPDLLISDISRGSDHSAGFEMVERLKADGNYGGPVVFFTIRRSTDREERAAAMGAKLTNNEQELRELVLAAMQDRGRDGDGTRAPTPPRDQEPPRRTKRSFGEPEGWATFI</sequence>
<dbReference type="Proteomes" id="UP000262477">
    <property type="component" value="Unassembled WGS sequence"/>
</dbReference>
<dbReference type="AlphaFoldDB" id="A0A371Q066"/>
<evidence type="ECO:0000313" key="5">
    <source>
        <dbReference type="Proteomes" id="UP000262477"/>
    </source>
</evidence>
<evidence type="ECO:0000256" key="1">
    <source>
        <dbReference type="PROSITE-ProRule" id="PRU00169"/>
    </source>
</evidence>
<dbReference type="InterPro" id="IPR001789">
    <property type="entry name" value="Sig_transdc_resp-reg_receiver"/>
</dbReference>
<dbReference type="SMART" id="SM00448">
    <property type="entry name" value="REC"/>
    <property type="match status" value="1"/>
</dbReference>
<comment type="caution">
    <text evidence="4">The sequence shown here is derived from an EMBL/GenBank/DDBJ whole genome shotgun (WGS) entry which is preliminary data.</text>
</comment>
<feature type="region of interest" description="Disordered" evidence="2">
    <location>
        <begin position="149"/>
        <end position="189"/>
    </location>
</feature>
<dbReference type="GO" id="GO:0000160">
    <property type="term" value="P:phosphorelay signal transduction system"/>
    <property type="evidence" value="ECO:0007669"/>
    <property type="project" value="InterPro"/>
</dbReference>
<keyword evidence="5" id="KW-1185">Reference proteome</keyword>
<reference evidence="4 5" key="1">
    <citation type="submission" date="2018-08" db="EMBL/GenBank/DDBJ databases">
        <title>Streptomyces NEAU-D10 sp. nov., a novel Actinomycete isolated from soil.</title>
        <authorList>
            <person name="Jin L."/>
        </authorList>
    </citation>
    <scope>NUCLEOTIDE SEQUENCE [LARGE SCALE GENOMIC DNA]</scope>
    <source>
        <strain evidence="4 5">NEAU-D10</strain>
    </source>
</reference>
<proteinExistence type="predicted"/>
<organism evidence="4 5">
    <name type="scientific">Streptomyces inhibens</name>
    <dbReference type="NCBI Taxonomy" id="2293571"/>
    <lineage>
        <taxon>Bacteria</taxon>
        <taxon>Bacillati</taxon>
        <taxon>Actinomycetota</taxon>
        <taxon>Actinomycetes</taxon>
        <taxon>Kitasatosporales</taxon>
        <taxon>Streptomycetaceae</taxon>
        <taxon>Streptomyces</taxon>
    </lineage>
</organism>
<dbReference type="CDD" id="cd00156">
    <property type="entry name" value="REC"/>
    <property type="match status" value="1"/>
</dbReference>
<feature type="domain" description="Response regulatory" evidence="3">
    <location>
        <begin position="37"/>
        <end position="154"/>
    </location>
</feature>